<dbReference type="InterPro" id="IPR013078">
    <property type="entry name" value="His_Pase_superF_clade-1"/>
</dbReference>
<comment type="caution">
    <text evidence="1">The sequence shown here is derived from an EMBL/GenBank/DDBJ whole genome shotgun (WGS) entry which is preliminary data.</text>
</comment>
<dbReference type="EMBL" id="CAJNDS010000476">
    <property type="protein sequence ID" value="CAE7209952.1"/>
    <property type="molecule type" value="Genomic_DNA"/>
</dbReference>
<dbReference type="Gene3D" id="3.90.228.10">
    <property type="match status" value="1"/>
</dbReference>
<reference evidence="1" key="1">
    <citation type="submission" date="2021-02" db="EMBL/GenBank/DDBJ databases">
        <authorList>
            <person name="Dougan E. K."/>
            <person name="Rhodes N."/>
            <person name="Thang M."/>
            <person name="Chan C."/>
        </authorList>
    </citation>
    <scope>NUCLEOTIDE SEQUENCE</scope>
</reference>
<gene>
    <name evidence="1" type="primary">PARP10</name>
    <name evidence="1" type="ORF">SNAT2548_LOCUS6962</name>
</gene>
<name>A0A812JTE1_9DINO</name>
<dbReference type="SUPFAM" id="SSF56399">
    <property type="entry name" value="ADP-ribosylation"/>
    <property type="match status" value="1"/>
</dbReference>
<dbReference type="InterPro" id="IPR029033">
    <property type="entry name" value="His_PPase_superfam"/>
</dbReference>
<evidence type="ECO:0000313" key="2">
    <source>
        <dbReference type="Proteomes" id="UP000604046"/>
    </source>
</evidence>
<accession>A0A812JTE1</accession>
<proteinExistence type="predicted"/>
<feature type="non-terminal residue" evidence="1">
    <location>
        <position position="881"/>
    </location>
</feature>
<dbReference type="OrthoDB" id="406099at2759"/>
<dbReference type="Gene3D" id="3.40.50.1240">
    <property type="entry name" value="Phosphoglycerate mutase-like"/>
    <property type="match status" value="1"/>
</dbReference>
<dbReference type="AlphaFoldDB" id="A0A812JTE1"/>
<dbReference type="GO" id="GO:0005737">
    <property type="term" value="C:cytoplasm"/>
    <property type="evidence" value="ECO:0007669"/>
    <property type="project" value="TreeGrafter"/>
</dbReference>
<dbReference type="InterPro" id="IPR050275">
    <property type="entry name" value="PGM_Phosphatase"/>
</dbReference>
<dbReference type="SUPFAM" id="SSF53254">
    <property type="entry name" value="Phosphoglycerate mutase-like"/>
    <property type="match status" value="1"/>
</dbReference>
<keyword evidence="2" id="KW-1185">Reference proteome</keyword>
<dbReference type="Proteomes" id="UP000604046">
    <property type="component" value="Unassembled WGS sequence"/>
</dbReference>
<sequence length="881" mass="97441">MWSMDRRKGATERMFMCQSAMPASSRCSLEGEAEGPCTRFPTTAQAHALTGIMIGGSSPEPLKARGYTLTKPSAQPVDLNCLAMNPPAGAYAELCLPSHARSVSSSRSPLVKPSEDLKTVYLVRHAESMENVRVHALDRAFGQLRTWKAPACSDVCSALRLLCFDLDTPLSARGERQLKDVQAQMAGCGFLQKADPQLLIFSPRMRAARTREVLFGGEVPSKAMPQIVERTPMEGLCPAQFQERVQGFKDWLAQTPETRIVVVGHCQFFSRLLGKGAGWDRYLSNAEVKRCYFDPSSGAFDIPVSMFLPQECDSSGEACPILRKALRGDDAELPFGCGSKATYLACSSYSKNGAGAVTDYASCATACDQGEGLQETYGTHDWKGSSGSGKCDCKVSDSEHRTACKEDAICHFDTSRTVPVLLDHCSIHAEAGMRITYYDFEKYFRKAVVAATPRPPSNLNRTSTRVFIIGPGFGNQLNPRQSRMVEAAGYQIGWCFNIPNPELPNFPVEPYLDRIKAEMDAFRPHVLMGASKGGVYIVGLWRRGYWRGPTVLINAHPMCRQIPEEANVVMAVGSNDEVYPVQRADLEGLMHTGGQNKTFLYWTADSGRLPSGQISRQGDTHNQESLLHHDVLPRLIDATLCKEGPEIHWHRTWKERLSRDRNNAELWLGYSPEQIMRLWSTNGHQSGKHLHDVPMGTEEYRMVNAAFKALPMEQQAYILSPPETWAPVRALRIQRVENGPQGDASWKPYYKSLLRSLEDQGVEFEPGTHTCWAFHGCNNEALESIVNNPVCGFQPLASGTRSTTLWGSGTYFARDAKYVADGGFCGAPNADGTRRMLMCLLIMGISCLGDPAHKGVLPFRHKPPHRYNSSVDCLASPEVMV</sequence>
<dbReference type="PANTHER" id="PTHR48100">
    <property type="entry name" value="BROAD-SPECIFICITY PHOSPHATASE YOR283W-RELATED"/>
    <property type="match status" value="1"/>
</dbReference>
<dbReference type="GO" id="GO:0016791">
    <property type="term" value="F:phosphatase activity"/>
    <property type="evidence" value="ECO:0007669"/>
    <property type="project" value="TreeGrafter"/>
</dbReference>
<evidence type="ECO:0000313" key="1">
    <source>
        <dbReference type="EMBL" id="CAE7209952.1"/>
    </source>
</evidence>
<organism evidence="1 2">
    <name type="scientific">Symbiodinium natans</name>
    <dbReference type="NCBI Taxonomy" id="878477"/>
    <lineage>
        <taxon>Eukaryota</taxon>
        <taxon>Sar</taxon>
        <taxon>Alveolata</taxon>
        <taxon>Dinophyceae</taxon>
        <taxon>Suessiales</taxon>
        <taxon>Symbiodiniaceae</taxon>
        <taxon>Symbiodinium</taxon>
    </lineage>
</organism>
<dbReference type="PANTHER" id="PTHR48100:SF1">
    <property type="entry name" value="HISTIDINE PHOSPHATASE FAMILY PROTEIN-RELATED"/>
    <property type="match status" value="1"/>
</dbReference>
<protein>
    <submittedName>
        <fullName evidence="1">PARP10 protein</fullName>
    </submittedName>
</protein>
<dbReference type="CDD" id="cd07067">
    <property type="entry name" value="HP_PGM_like"/>
    <property type="match status" value="1"/>
</dbReference>